<evidence type="ECO:0000313" key="3">
    <source>
        <dbReference type="Proteomes" id="UP000244005"/>
    </source>
</evidence>
<feature type="transmembrane region" description="Helical" evidence="1">
    <location>
        <begin position="75"/>
        <end position="93"/>
    </location>
</feature>
<evidence type="ECO:0000256" key="1">
    <source>
        <dbReference type="SAM" id="Phobius"/>
    </source>
</evidence>
<protein>
    <submittedName>
        <fullName evidence="2">Uncharacterized protein</fullName>
    </submittedName>
</protein>
<evidence type="ECO:0000313" key="2">
    <source>
        <dbReference type="EMBL" id="PTQ50241.1"/>
    </source>
</evidence>
<keyword evidence="1" id="KW-1133">Transmembrane helix</keyword>
<dbReference type="Gramene" id="Mp1g19270.1">
    <property type="protein sequence ID" value="Mp1g19270.1.cds1"/>
    <property type="gene ID" value="Mp1g19270"/>
</dbReference>
<dbReference type="EMBL" id="KZ772673">
    <property type="protein sequence ID" value="PTQ50241.1"/>
    <property type="molecule type" value="Genomic_DNA"/>
</dbReference>
<proteinExistence type="predicted"/>
<reference evidence="3" key="1">
    <citation type="journal article" date="2017" name="Cell">
        <title>Insights into land plant evolution garnered from the Marchantia polymorpha genome.</title>
        <authorList>
            <person name="Bowman J.L."/>
            <person name="Kohchi T."/>
            <person name="Yamato K.T."/>
            <person name="Jenkins J."/>
            <person name="Shu S."/>
            <person name="Ishizaki K."/>
            <person name="Yamaoka S."/>
            <person name="Nishihama R."/>
            <person name="Nakamura Y."/>
            <person name="Berger F."/>
            <person name="Adam C."/>
            <person name="Aki S.S."/>
            <person name="Althoff F."/>
            <person name="Araki T."/>
            <person name="Arteaga-Vazquez M.A."/>
            <person name="Balasubrmanian S."/>
            <person name="Barry K."/>
            <person name="Bauer D."/>
            <person name="Boehm C.R."/>
            <person name="Briginshaw L."/>
            <person name="Caballero-Perez J."/>
            <person name="Catarino B."/>
            <person name="Chen F."/>
            <person name="Chiyoda S."/>
            <person name="Chovatia M."/>
            <person name="Davies K.M."/>
            <person name="Delmans M."/>
            <person name="Demura T."/>
            <person name="Dierschke T."/>
            <person name="Dolan L."/>
            <person name="Dorantes-Acosta A.E."/>
            <person name="Eklund D.M."/>
            <person name="Florent S.N."/>
            <person name="Flores-Sandoval E."/>
            <person name="Fujiyama A."/>
            <person name="Fukuzawa H."/>
            <person name="Galik B."/>
            <person name="Grimanelli D."/>
            <person name="Grimwood J."/>
            <person name="Grossniklaus U."/>
            <person name="Hamada T."/>
            <person name="Haseloff J."/>
            <person name="Hetherington A.J."/>
            <person name="Higo A."/>
            <person name="Hirakawa Y."/>
            <person name="Hundley H.N."/>
            <person name="Ikeda Y."/>
            <person name="Inoue K."/>
            <person name="Inoue S.I."/>
            <person name="Ishida S."/>
            <person name="Jia Q."/>
            <person name="Kakita M."/>
            <person name="Kanazawa T."/>
            <person name="Kawai Y."/>
            <person name="Kawashima T."/>
            <person name="Kennedy M."/>
            <person name="Kinose K."/>
            <person name="Kinoshita T."/>
            <person name="Kohara Y."/>
            <person name="Koide E."/>
            <person name="Komatsu K."/>
            <person name="Kopischke S."/>
            <person name="Kubo M."/>
            <person name="Kyozuka J."/>
            <person name="Lagercrantz U."/>
            <person name="Lin S.S."/>
            <person name="Lindquist E."/>
            <person name="Lipzen A.M."/>
            <person name="Lu C.W."/>
            <person name="De Luna E."/>
            <person name="Martienssen R.A."/>
            <person name="Minamino N."/>
            <person name="Mizutani M."/>
            <person name="Mizutani M."/>
            <person name="Mochizuki N."/>
            <person name="Monte I."/>
            <person name="Mosher R."/>
            <person name="Nagasaki H."/>
            <person name="Nakagami H."/>
            <person name="Naramoto S."/>
            <person name="Nishitani K."/>
            <person name="Ohtani M."/>
            <person name="Okamoto T."/>
            <person name="Okumura M."/>
            <person name="Phillips J."/>
            <person name="Pollak B."/>
            <person name="Reinders A."/>
            <person name="Rovekamp M."/>
            <person name="Sano R."/>
            <person name="Sawa S."/>
            <person name="Schmid M.W."/>
            <person name="Shirakawa M."/>
            <person name="Solano R."/>
            <person name="Spunde A."/>
            <person name="Suetsugu N."/>
            <person name="Sugano S."/>
            <person name="Sugiyama A."/>
            <person name="Sun R."/>
            <person name="Suzuki Y."/>
            <person name="Takenaka M."/>
            <person name="Takezawa D."/>
            <person name="Tomogane H."/>
            <person name="Tsuzuki M."/>
            <person name="Ueda T."/>
            <person name="Umeda M."/>
            <person name="Ward J.M."/>
            <person name="Watanabe Y."/>
            <person name="Yazaki K."/>
            <person name="Yokoyama R."/>
            <person name="Yoshitake Y."/>
            <person name="Yotsui I."/>
            <person name="Zachgo S."/>
            <person name="Schmutz J."/>
        </authorList>
    </citation>
    <scope>NUCLEOTIDE SEQUENCE [LARGE SCALE GENOMIC DNA]</scope>
    <source>
        <strain evidence="3">Tak-1</strain>
    </source>
</reference>
<dbReference type="Proteomes" id="UP000244005">
    <property type="component" value="Unassembled WGS sequence"/>
</dbReference>
<keyword evidence="3" id="KW-1185">Reference proteome</keyword>
<gene>
    <name evidence="2" type="ORF">MARPO_0001s0265</name>
</gene>
<accession>A0A2R6XVW7</accession>
<organism evidence="2 3">
    <name type="scientific">Marchantia polymorpha</name>
    <name type="common">Common liverwort</name>
    <name type="synonym">Marchantia aquatica</name>
    <dbReference type="NCBI Taxonomy" id="3197"/>
    <lineage>
        <taxon>Eukaryota</taxon>
        <taxon>Viridiplantae</taxon>
        <taxon>Streptophyta</taxon>
        <taxon>Embryophyta</taxon>
        <taxon>Marchantiophyta</taxon>
        <taxon>Marchantiopsida</taxon>
        <taxon>Marchantiidae</taxon>
        <taxon>Marchantiales</taxon>
        <taxon>Marchantiaceae</taxon>
        <taxon>Marchantia</taxon>
    </lineage>
</organism>
<dbReference type="AlphaFoldDB" id="A0A2R6XVW7"/>
<keyword evidence="1" id="KW-0472">Membrane</keyword>
<sequence length="113" mass="13400">MRRRVANKTVFVDEFGHCAPYGLETIKRPYRTFHSLRSQTKLWSSPRHRLTVGPGPSVDDLLVVRDRNQMFCFSGFRFFFSFFRVEILFLSILCTHCSSVQLMMPCRWEMARN</sequence>
<keyword evidence="1" id="KW-0812">Transmembrane</keyword>
<name>A0A2R6XVW7_MARPO</name>